<accession>A0A0B2V2Y6</accession>
<evidence type="ECO:0000313" key="2">
    <source>
        <dbReference type="Proteomes" id="UP000031036"/>
    </source>
</evidence>
<evidence type="ECO:0000313" key="1">
    <source>
        <dbReference type="EMBL" id="KHN75807.1"/>
    </source>
</evidence>
<name>A0A0B2V2Y6_TOXCA</name>
<sequence>MDQVELRLCEGAAPLPPSLLTVCRNLAWLWATLGQNSLRHCSPESITFFSLHMVLRPRRTCSAISVPRKVVTAVLQRIIRRFLLTPLPNLSHHRLNRPSGVSTGFSTFRYSFVPKSFPEKTTLEVNLRRLCSHLYTSIGSVLTILLAVQSRRFILSQSICTLAVKMYPSGESCRQPIVTHVCYKFRLLTSTKSPTISPAMLYGAE</sequence>
<dbReference type="EMBL" id="JPKZ01002623">
    <property type="protein sequence ID" value="KHN75807.1"/>
    <property type="molecule type" value="Genomic_DNA"/>
</dbReference>
<protein>
    <submittedName>
        <fullName evidence="1">Uncharacterized protein</fullName>
    </submittedName>
</protein>
<reference evidence="1 2" key="1">
    <citation type="submission" date="2014-11" db="EMBL/GenBank/DDBJ databases">
        <title>Genetic blueprint of the zoonotic pathogen Toxocara canis.</title>
        <authorList>
            <person name="Zhu X.-Q."/>
            <person name="Korhonen P.K."/>
            <person name="Cai H."/>
            <person name="Young N.D."/>
            <person name="Nejsum P."/>
            <person name="von Samson-Himmelstjerna G."/>
            <person name="Boag P.R."/>
            <person name="Tan P."/>
            <person name="Li Q."/>
            <person name="Min J."/>
            <person name="Yang Y."/>
            <person name="Wang X."/>
            <person name="Fang X."/>
            <person name="Hall R.S."/>
            <person name="Hofmann A."/>
            <person name="Sternberg P.W."/>
            <person name="Jex A.R."/>
            <person name="Gasser R.B."/>
        </authorList>
    </citation>
    <scope>NUCLEOTIDE SEQUENCE [LARGE SCALE GENOMIC DNA]</scope>
    <source>
        <strain evidence="1">PN_DK_2014</strain>
    </source>
</reference>
<dbReference type="Proteomes" id="UP000031036">
    <property type="component" value="Unassembled WGS sequence"/>
</dbReference>
<comment type="caution">
    <text evidence="1">The sequence shown here is derived from an EMBL/GenBank/DDBJ whole genome shotgun (WGS) entry which is preliminary data.</text>
</comment>
<organism evidence="1 2">
    <name type="scientific">Toxocara canis</name>
    <name type="common">Canine roundworm</name>
    <dbReference type="NCBI Taxonomy" id="6265"/>
    <lineage>
        <taxon>Eukaryota</taxon>
        <taxon>Metazoa</taxon>
        <taxon>Ecdysozoa</taxon>
        <taxon>Nematoda</taxon>
        <taxon>Chromadorea</taxon>
        <taxon>Rhabditida</taxon>
        <taxon>Spirurina</taxon>
        <taxon>Ascaridomorpha</taxon>
        <taxon>Ascaridoidea</taxon>
        <taxon>Toxocaridae</taxon>
        <taxon>Toxocara</taxon>
    </lineage>
</organism>
<proteinExistence type="predicted"/>
<dbReference type="AlphaFoldDB" id="A0A0B2V2Y6"/>
<gene>
    <name evidence="1" type="ORF">Tcan_00214</name>
</gene>
<keyword evidence="2" id="KW-1185">Reference proteome</keyword>